<reference evidence="2 3" key="1">
    <citation type="submission" date="2019-03" db="EMBL/GenBank/DDBJ databases">
        <title>Genomic Encyclopedia of Type Strains, Phase IV (KMG-IV): sequencing the most valuable type-strain genomes for metagenomic binning, comparative biology and taxonomic classification.</title>
        <authorList>
            <person name="Goeker M."/>
        </authorList>
    </citation>
    <scope>NUCLEOTIDE SEQUENCE [LARGE SCALE GENOMIC DNA]</scope>
    <source>
        <strain evidence="2 3">LX-B</strain>
    </source>
</reference>
<dbReference type="EMBL" id="SLUN01000026">
    <property type="protein sequence ID" value="TCL62269.1"/>
    <property type="molecule type" value="Genomic_DNA"/>
</dbReference>
<accession>A0A4R1R9K4</accession>
<comment type="caution">
    <text evidence="2">The sequence shown here is derived from an EMBL/GenBank/DDBJ whole genome shotgun (WGS) entry which is preliminary data.</text>
</comment>
<evidence type="ECO:0000313" key="3">
    <source>
        <dbReference type="Proteomes" id="UP000295008"/>
    </source>
</evidence>
<dbReference type="AlphaFoldDB" id="A0A4R1R9K4"/>
<keyword evidence="1" id="KW-0472">Membrane</keyword>
<feature type="transmembrane region" description="Helical" evidence="1">
    <location>
        <begin position="58"/>
        <end position="80"/>
    </location>
</feature>
<dbReference type="Proteomes" id="UP000295008">
    <property type="component" value="Unassembled WGS sequence"/>
</dbReference>
<name>A0A4R1R9K4_HYDET</name>
<keyword evidence="1" id="KW-0812">Transmembrane</keyword>
<evidence type="ECO:0000256" key="1">
    <source>
        <dbReference type="SAM" id="Phobius"/>
    </source>
</evidence>
<feature type="transmembrane region" description="Helical" evidence="1">
    <location>
        <begin position="92"/>
        <end position="111"/>
    </location>
</feature>
<evidence type="ECO:0000313" key="2">
    <source>
        <dbReference type="EMBL" id="TCL62269.1"/>
    </source>
</evidence>
<protein>
    <submittedName>
        <fullName evidence="2">Uncharacterized protein</fullName>
    </submittedName>
</protein>
<organism evidence="2 3">
    <name type="scientific">Hydrogenispora ethanolica</name>
    <dbReference type="NCBI Taxonomy" id="1082276"/>
    <lineage>
        <taxon>Bacteria</taxon>
        <taxon>Bacillati</taxon>
        <taxon>Bacillota</taxon>
        <taxon>Hydrogenispora</taxon>
    </lineage>
</organism>
<feature type="transmembrane region" description="Helical" evidence="1">
    <location>
        <begin position="123"/>
        <end position="141"/>
    </location>
</feature>
<sequence length="154" mass="16878">MFRKVTSVKYDKSLHAILLSLVGWPMGETYTRIMKHFGLTTLSGLEALSLMWVKEPSWLLGILAALGFTAWLGLMIYHGTKILGIDQLPIKAMLITMTGESLVFSVFGILGKNEQLIQNVSGNFVHASGAAFGGLVAGFLIKKYLFSEVPAKEK</sequence>
<gene>
    <name evidence="2" type="ORF">EDC14_102612</name>
</gene>
<keyword evidence="3" id="KW-1185">Reference proteome</keyword>
<proteinExistence type="predicted"/>
<dbReference type="OrthoDB" id="9921775at2"/>
<keyword evidence="1" id="KW-1133">Transmembrane helix</keyword>